<protein>
    <submittedName>
        <fullName evidence="1">Uncharacterized protein</fullName>
    </submittedName>
</protein>
<reference evidence="1 2" key="1">
    <citation type="submission" date="2016-10" db="EMBL/GenBank/DDBJ databases">
        <authorList>
            <person name="Varghese N."/>
            <person name="Submissions S."/>
        </authorList>
    </citation>
    <scope>NUCLEOTIDE SEQUENCE [LARGE SCALE GENOMIC DNA]</scope>
    <source>
        <strain evidence="1 2">LMG 21607</strain>
    </source>
</reference>
<name>A0ABY0W1C0_9PSED</name>
<dbReference type="EMBL" id="LT629796">
    <property type="protein sequence ID" value="SDU68162.1"/>
    <property type="molecule type" value="Genomic_DNA"/>
</dbReference>
<organism evidence="1 2">
    <name type="scientific">Pseudomonas mandelii</name>
    <dbReference type="NCBI Taxonomy" id="75612"/>
    <lineage>
        <taxon>Bacteria</taxon>
        <taxon>Pseudomonadati</taxon>
        <taxon>Pseudomonadota</taxon>
        <taxon>Gammaproteobacteria</taxon>
        <taxon>Pseudomonadales</taxon>
        <taxon>Pseudomonadaceae</taxon>
        <taxon>Pseudomonas</taxon>
    </lineage>
</organism>
<keyword evidence="2" id="KW-1185">Reference proteome</keyword>
<dbReference type="GeneID" id="46433571"/>
<sequence>MGLRVPLLVRTLAKVRNGSAEFVRVDDLAAYYRVWGVDLSFQDGPDFNYDPTEDPAEVDELRQQYQPANANAGAPALVIVAAACCR</sequence>
<evidence type="ECO:0000313" key="2">
    <source>
        <dbReference type="Proteomes" id="UP000182476"/>
    </source>
</evidence>
<proteinExistence type="predicted"/>
<dbReference type="RefSeq" id="WP_156877442.1">
    <property type="nucleotide sequence ID" value="NZ_LT629796.1"/>
</dbReference>
<evidence type="ECO:0000313" key="1">
    <source>
        <dbReference type="EMBL" id="SDU68162.1"/>
    </source>
</evidence>
<dbReference type="Proteomes" id="UP000182476">
    <property type="component" value="Chromosome I"/>
</dbReference>
<gene>
    <name evidence="1" type="ORF">SAMN04489801_5932</name>
</gene>
<accession>A0ABY0W1C0</accession>